<keyword evidence="3" id="KW-1185">Reference proteome</keyword>
<dbReference type="STRING" id="47427.A0A2H3DCX7"/>
<dbReference type="InParanoid" id="A0A2H3DCX7"/>
<evidence type="ECO:0000313" key="2">
    <source>
        <dbReference type="EMBL" id="PBK93075.1"/>
    </source>
</evidence>
<name>A0A2H3DCX7_ARMGA</name>
<sequence length="226" mass="24783">MPQDLSLPPPNSPRLRHPVLPSPPHLRKSFPIELRSQIDSLKSQLQALQNCIQSLTTTISMLQPTLQPEHWDIRANIANLQKHVSDVSTIITGCFLEQHATITGLTASAGSIPSLADTLNRSVGHVSNLKAQFATIPQIGPSVENYRLLEERVAELEKIVIVGIRYMPNLYDAVSQIMECISTLSMGIVTAVEHIMASPGSTVAIFWTEQNAKDYVCYSFSPGALS</sequence>
<feature type="region of interest" description="Disordered" evidence="1">
    <location>
        <begin position="1"/>
        <end position="23"/>
    </location>
</feature>
<evidence type="ECO:0000256" key="1">
    <source>
        <dbReference type="SAM" id="MobiDB-lite"/>
    </source>
</evidence>
<protein>
    <submittedName>
        <fullName evidence="2">Uncharacterized protein</fullName>
    </submittedName>
</protein>
<dbReference type="OrthoDB" id="3061310at2759"/>
<accession>A0A2H3DCX7</accession>
<proteinExistence type="predicted"/>
<reference evidence="3" key="1">
    <citation type="journal article" date="2017" name="Nat. Ecol. Evol.">
        <title>Genome expansion and lineage-specific genetic innovations in the forest pathogenic fungi Armillaria.</title>
        <authorList>
            <person name="Sipos G."/>
            <person name="Prasanna A.N."/>
            <person name="Walter M.C."/>
            <person name="O'Connor E."/>
            <person name="Balint B."/>
            <person name="Krizsan K."/>
            <person name="Kiss B."/>
            <person name="Hess J."/>
            <person name="Varga T."/>
            <person name="Slot J."/>
            <person name="Riley R."/>
            <person name="Boka B."/>
            <person name="Rigling D."/>
            <person name="Barry K."/>
            <person name="Lee J."/>
            <person name="Mihaltcheva S."/>
            <person name="LaButti K."/>
            <person name="Lipzen A."/>
            <person name="Waldron R."/>
            <person name="Moloney N.M."/>
            <person name="Sperisen C."/>
            <person name="Kredics L."/>
            <person name="Vagvoelgyi C."/>
            <person name="Patrignani A."/>
            <person name="Fitzpatrick D."/>
            <person name="Nagy I."/>
            <person name="Doyle S."/>
            <person name="Anderson J.B."/>
            <person name="Grigoriev I.V."/>
            <person name="Gueldener U."/>
            <person name="Muensterkoetter M."/>
            <person name="Nagy L.G."/>
        </authorList>
    </citation>
    <scope>NUCLEOTIDE SEQUENCE [LARGE SCALE GENOMIC DNA]</scope>
    <source>
        <strain evidence="3">Ar21-2</strain>
    </source>
</reference>
<dbReference type="AlphaFoldDB" id="A0A2H3DCX7"/>
<organism evidence="2 3">
    <name type="scientific">Armillaria gallica</name>
    <name type="common">Bulbous honey fungus</name>
    <name type="synonym">Armillaria bulbosa</name>
    <dbReference type="NCBI Taxonomy" id="47427"/>
    <lineage>
        <taxon>Eukaryota</taxon>
        <taxon>Fungi</taxon>
        <taxon>Dikarya</taxon>
        <taxon>Basidiomycota</taxon>
        <taxon>Agaricomycotina</taxon>
        <taxon>Agaricomycetes</taxon>
        <taxon>Agaricomycetidae</taxon>
        <taxon>Agaricales</taxon>
        <taxon>Marasmiineae</taxon>
        <taxon>Physalacriaceae</taxon>
        <taxon>Armillaria</taxon>
    </lineage>
</organism>
<dbReference type="Proteomes" id="UP000217790">
    <property type="component" value="Unassembled WGS sequence"/>
</dbReference>
<gene>
    <name evidence="2" type="ORF">ARMGADRAFT_1030505</name>
</gene>
<dbReference type="EMBL" id="KZ293657">
    <property type="protein sequence ID" value="PBK93075.1"/>
    <property type="molecule type" value="Genomic_DNA"/>
</dbReference>
<evidence type="ECO:0000313" key="3">
    <source>
        <dbReference type="Proteomes" id="UP000217790"/>
    </source>
</evidence>